<dbReference type="AlphaFoldDB" id="A0A1H1KFH0"/>
<dbReference type="EMBL" id="FNKX01000003">
    <property type="protein sequence ID" value="SDR60535.1"/>
    <property type="molecule type" value="Genomic_DNA"/>
</dbReference>
<name>A0A1H1KFH0_9BURK</name>
<evidence type="ECO:0000313" key="2">
    <source>
        <dbReference type="Proteomes" id="UP000199365"/>
    </source>
</evidence>
<proteinExistence type="predicted"/>
<evidence type="ECO:0000313" key="1">
    <source>
        <dbReference type="EMBL" id="SDR60535.1"/>
    </source>
</evidence>
<protein>
    <submittedName>
        <fullName evidence="1">Uncharacterized protein</fullName>
    </submittedName>
</protein>
<organism evidence="1 2">
    <name type="scientific">Paraburkholderia tuberum</name>
    <dbReference type="NCBI Taxonomy" id="157910"/>
    <lineage>
        <taxon>Bacteria</taxon>
        <taxon>Pseudomonadati</taxon>
        <taxon>Pseudomonadota</taxon>
        <taxon>Betaproteobacteria</taxon>
        <taxon>Burkholderiales</taxon>
        <taxon>Burkholderiaceae</taxon>
        <taxon>Paraburkholderia</taxon>
    </lineage>
</organism>
<gene>
    <name evidence="1" type="ORF">SAMN05445850_7372</name>
</gene>
<dbReference type="Proteomes" id="UP000199365">
    <property type="component" value="Unassembled WGS sequence"/>
</dbReference>
<accession>A0A1H1KFH0</accession>
<sequence>MPIEDIDYVIFRAPGLAAVRDVMPPLAHPASLWIE</sequence>
<keyword evidence="2" id="KW-1185">Reference proteome</keyword>
<reference evidence="2" key="1">
    <citation type="submission" date="2016-10" db="EMBL/GenBank/DDBJ databases">
        <authorList>
            <person name="Varghese N."/>
            <person name="Submissions S."/>
        </authorList>
    </citation>
    <scope>NUCLEOTIDE SEQUENCE [LARGE SCALE GENOMIC DNA]</scope>
    <source>
        <strain evidence="2">DUS833</strain>
    </source>
</reference>